<feature type="transmembrane region" description="Helical" evidence="1">
    <location>
        <begin position="46"/>
        <end position="70"/>
    </location>
</feature>
<feature type="transmembrane region" description="Helical" evidence="1">
    <location>
        <begin position="102"/>
        <end position="121"/>
    </location>
</feature>
<reference evidence="2 3" key="1">
    <citation type="submission" date="2019-01" db="EMBL/GenBank/DDBJ databases">
        <title>Sequencing the genomes of 1000 actinobacteria strains.</title>
        <authorList>
            <person name="Klenk H.-P."/>
        </authorList>
    </citation>
    <scope>NUCLEOTIDE SEQUENCE [LARGE SCALE GENOMIC DNA]</scope>
    <source>
        <strain evidence="2 3">DSM 43925</strain>
    </source>
</reference>
<name>A0A438MK75_9ACTN</name>
<dbReference type="RefSeq" id="WP_241564551.1">
    <property type="nucleotide sequence ID" value="NZ_SAUN01000001.1"/>
</dbReference>
<keyword evidence="1" id="KW-1133">Transmembrane helix</keyword>
<comment type="caution">
    <text evidence="2">The sequence shown here is derived from an EMBL/GenBank/DDBJ whole genome shotgun (WGS) entry which is preliminary data.</text>
</comment>
<feature type="transmembrane region" description="Helical" evidence="1">
    <location>
        <begin position="77"/>
        <end position="96"/>
    </location>
</feature>
<evidence type="ECO:0000313" key="3">
    <source>
        <dbReference type="Proteomes" id="UP000284824"/>
    </source>
</evidence>
<evidence type="ECO:0000256" key="1">
    <source>
        <dbReference type="SAM" id="Phobius"/>
    </source>
</evidence>
<organism evidence="2 3">
    <name type="scientific">Nonomuraea polychroma</name>
    <dbReference type="NCBI Taxonomy" id="46176"/>
    <lineage>
        <taxon>Bacteria</taxon>
        <taxon>Bacillati</taxon>
        <taxon>Actinomycetota</taxon>
        <taxon>Actinomycetes</taxon>
        <taxon>Streptosporangiales</taxon>
        <taxon>Streptosporangiaceae</taxon>
        <taxon>Nonomuraea</taxon>
    </lineage>
</organism>
<dbReference type="Proteomes" id="UP000284824">
    <property type="component" value="Unassembled WGS sequence"/>
</dbReference>
<keyword evidence="3" id="KW-1185">Reference proteome</keyword>
<gene>
    <name evidence="2" type="ORF">EDD27_8772</name>
</gene>
<proteinExistence type="predicted"/>
<feature type="transmembrane region" description="Helical" evidence="1">
    <location>
        <begin position="21"/>
        <end position="40"/>
    </location>
</feature>
<keyword evidence="1" id="KW-0472">Membrane</keyword>
<accession>A0A438MK75</accession>
<sequence length="131" mass="13683">MSEPYSIEAMPQSVSVARICMWIQAGLGLVGLFLLFILLGSAPAGAIGGALLLALSIPLATILLIGLLASRIGSRRGWVRTAGLVVEFLLILLGIWEVLGGAGFGNVLGVLLAAVVFGQLCRSSSAMWFDR</sequence>
<protein>
    <submittedName>
        <fullName evidence="2">Uncharacterized protein</fullName>
    </submittedName>
</protein>
<keyword evidence="1" id="KW-0812">Transmembrane</keyword>
<evidence type="ECO:0000313" key="2">
    <source>
        <dbReference type="EMBL" id="RVX45938.1"/>
    </source>
</evidence>
<dbReference type="AlphaFoldDB" id="A0A438MK75"/>
<dbReference type="EMBL" id="SAUN01000001">
    <property type="protein sequence ID" value="RVX45938.1"/>
    <property type="molecule type" value="Genomic_DNA"/>
</dbReference>